<dbReference type="PROSITE" id="PS51318">
    <property type="entry name" value="TAT"/>
    <property type="match status" value="1"/>
</dbReference>
<protein>
    <recommendedName>
        <fullName evidence="7">Calcineurin-like phosphoesterase</fullName>
    </recommendedName>
</protein>
<feature type="chain" id="PRO_5038962613" description="Calcineurin-like phosphoesterase" evidence="2">
    <location>
        <begin position="22"/>
        <end position="1138"/>
    </location>
</feature>
<dbReference type="Proteomes" id="UP000619293">
    <property type="component" value="Unassembled WGS sequence"/>
</dbReference>
<comment type="caution">
    <text evidence="5">The sequence shown here is derived from an EMBL/GenBank/DDBJ whole genome shotgun (WGS) entry which is preliminary data.</text>
</comment>
<dbReference type="InterPro" id="IPR004843">
    <property type="entry name" value="Calcineurin-like_PHP"/>
</dbReference>
<dbReference type="InterPro" id="IPR018711">
    <property type="entry name" value="NAGPA"/>
</dbReference>
<proteinExistence type="predicted"/>
<evidence type="ECO:0000313" key="5">
    <source>
        <dbReference type="EMBL" id="GIF87246.1"/>
    </source>
</evidence>
<organism evidence="5 6">
    <name type="scientific">Catellatospora chokoriensis</name>
    <dbReference type="NCBI Taxonomy" id="310353"/>
    <lineage>
        <taxon>Bacteria</taxon>
        <taxon>Bacillati</taxon>
        <taxon>Actinomycetota</taxon>
        <taxon>Actinomycetes</taxon>
        <taxon>Micromonosporales</taxon>
        <taxon>Micromonosporaceae</taxon>
        <taxon>Catellatospora</taxon>
    </lineage>
</organism>
<dbReference type="GO" id="GO:0016787">
    <property type="term" value="F:hydrolase activity"/>
    <property type="evidence" value="ECO:0007669"/>
    <property type="project" value="InterPro"/>
</dbReference>
<evidence type="ECO:0000259" key="4">
    <source>
        <dbReference type="Pfam" id="PF09992"/>
    </source>
</evidence>
<dbReference type="PANTHER" id="PTHR40446">
    <property type="entry name" value="N-ACETYLGLUCOSAMINE-1-PHOSPHODIESTER ALPHA-N-ACETYLGLUCOSAMINIDASE"/>
    <property type="match status" value="1"/>
</dbReference>
<dbReference type="Pfam" id="PF00149">
    <property type="entry name" value="Metallophos"/>
    <property type="match status" value="1"/>
</dbReference>
<evidence type="ECO:0000313" key="6">
    <source>
        <dbReference type="Proteomes" id="UP000619293"/>
    </source>
</evidence>
<dbReference type="SUPFAM" id="SSF56300">
    <property type="entry name" value="Metallo-dependent phosphatases"/>
    <property type="match status" value="1"/>
</dbReference>
<gene>
    <name evidence="5" type="ORF">Cch02nite_06900</name>
</gene>
<feature type="signal peptide" evidence="2">
    <location>
        <begin position="1"/>
        <end position="21"/>
    </location>
</feature>
<dbReference type="InterPro" id="IPR029052">
    <property type="entry name" value="Metallo-depent_PP-like"/>
</dbReference>
<dbReference type="AlphaFoldDB" id="A0A8J3JLK3"/>
<feature type="region of interest" description="Disordered" evidence="1">
    <location>
        <begin position="47"/>
        <end position="68"/>
    </location>
</feature>
<feature type="domain" description="Phosphodiester glycosidase" evidence="4">
    <location>
        <begin position="233"/>
        <end position="407"/>
    </location>
</feature>
<dbReference type="PANTHER" id="PTHR40446:SF2">
    <property type="entry name" value="N-ACETYLGLUCOSAMINE-1-PHOSPHODIESTER ALPHA-N-ACETYLGLUCOSAMINIDASE"/>
    <property type="match status" value="1"/>
</dbReference>
<feature type="domain" description="Calcineurin-like phosphoesterase" evidence="3">
    <location>
        <begin position="782"/>
        <end position="933"/>
    </location>
</feature>
<keyword evidence="2" id="KW-0732">Signal</keyword>
<dbReference type="InterPro" id="IPR006311">
    <property type="entry name" value="TAT_signal"/>
</dbReference>
<keyword evidence="6" id="KW-1185">Reference proteome</keyword>
<evidence type="ECO:0000256" key="2">
    <source>
        <dbReference type="SAM" id="SignalP"/>
    </source>
</evidence>
<dbReference type="RefSeq" id="WP_191841683.1">
    <property type="nucleotide sequence ID" value="NZ_BAAALB010000015.1"/>
</dbReference>
<sequence>MPSRRRIHPLLIALTALSATAATALPQPAAAALPAAGSVSTLLGAAGTGPDGDVVTGPDYVDTPTSTRPVAPGVTLTSFDRYDARGFLRADALTVDLSGSATVDYVFPGAVAATQPLSQQLAARADKRVVGAVNGDFFDINNSGAAQGVGIRGGELIQAPLAGHHKAVGFTSGDVGRLVEVYFEGTATPEGGAPIALTGFNTHALGANAVGVFTGLWGDFSRARPVTGASRTTEVVLRGGVVESVSATPGSGLIGDGTQVLLGREAGADALAALTPGAKVTVAHRPRSSDGGELTTAIGGNAWLLRGGQLADGAVVDADNPRTAVGFDATGTKMYLLTVDGRQVDSHGLTLRDLAVMMQRLGAHDALNLDGGGSSTMLAREPGTAVPQLENAPSDGSERPTPNGLAVLSPVGSGRLHGFWVETATAPMTAPTLNDVRGGRPDRVFPGHSRRLTAAGYDETYGPAAGTPSWKVFPPLAGRVTEGSFRGLLPGTATVTAFRGSASGQLTMTVLNRLERISPTAGRLSLAGAGSTGGFGVLGFDADALSAPIESDEVKLSYDTSIVDIAPDGAGGFRVTGKADGGTVVELAVDGKTTRVGVTVGSREVVVANFDDAAAWKCTTARATCAVSAVPGHDGLGLRMSYDFTQSTGTRTSYATPPALIELPGQPLAVSMWVNPEAGRGEWARLQVYDATGALVPAFSGPYLTGTGWQKIEFPVPAGLQHPLKFRWFYPAEVKPEASYTNAIVIDDLAVKLPATIDVPADPAYERDFVIRDGAAADEKWRFAVMSDAQFVARNPDSDLVRNARRTLREIKAAAPDFLVINGDFVDEAAPADVALAKQILDEELGGTLPYYYVPGNHEIMGPGNLDNWRAVFGETHRVVDHRGTRFVMLDSSKGTLRGGGFDQVLMLRQALDEAADDPAIGSVAVFFHHPPRDPTPVQASELAEAKEVATVERWLADFQWASGKGAAMVNSHVGTFAAAKVDGVPYLINGNSGKAPSTSPAEGGFTGWTMVGVDPVSPLEWLVPRLFPQAGVADWFHAEIRPHVDTLDLSAPATLAAGATGPVSAVVTQAGRAVPVAYPVSADWAGTVHIGPAQTAPRTAVAAYDPATGRLTALRRGTATLTVTVNGVTATATVTVP</sequence>
<dbReference type="Gene3D" id="3.60.21.10">
    <property type="match status" value="1"/>
</dbReference>
<accession>A0A8J3JLK3</accession>
<evidence type="ECO:0000259" key="3">
    <source>
        <dbReference type="Pfam" id="PF00149"/>
    </source>
</evidence>
<dbReference type="EMBL" id="BONG01000002">
    <property type="protein sequence ID" value="GIF87246.1"/>
    <property type="molecule type" value="Genomic_DNA"/>
</dbReference>
<reference evidence="5 6" key="1">
    <citation type="submission" date="2021-01" db="EMBL/GenBank/DDBJ databases">
        <title>Whole genome shotgun sequence of Catellatospora chokoriensis NBRC 107358.</title>
        <authorList>
            <person name="Komaki H."/>
            <person name="Tamura T."/>
        </authorList>
    </citation>
    <scope>NUCLEOTIDE SEQUENCE [LARGE SCALE GENOMIC DNA]</scope>
    <source>
        <strain evidence="5 6">NBRC 107358</strain>
    </source>
</reference>
<evidence type="ECO:0008006" key="7">
    <source>
        <dbReference type="Google" id="ProtNLM"/>
    </source>
</evidence>
<dbReference type="Pfam" id="PF09992">
    <property type="entry name" value="NAGPA"/>
    <property type="match status" value="1"/>
</dbReference>
<name>A0A8J3JLK3_9ACTN</name>
<evidence type="ECO:0000256" key="1">
    <source>
        <dbReference type="SAM" id="MobiDB-lite"/>
    </source>
</evidence>